<evidence type="ECO:0000313" key="2">
    <source>
        <dbReference type="EMBL" id="MFC4409074.1"/>
    </source>
</evidence>
<dbReference type="Pfam" id="PF07969">
    <property type="entry name" value="Amidohydro_3"/>
    <property type="match status" value="1"/>
</dbReference>
<gene>
    <name evidence="2" type="ORF">ACFOZY_01350</name>
</gene>
<evidence type="ECO:0000313" key="3">
    <source>
        <dbReference type="Proteomes" id="UP001595817"/>
    </source>
</evidence>
<dbReference type="RefSeq" id="WP_378151567.1">
    <property type="nucleotide sequence ID" value="NZ_JBHSEC010000001.1"/>
</dbReference>
<sequence length="57" mass="6568">MCPREGKGWRKYGYAADFVVLNEDILTIDPNQIGDILVEETYMAGESVYRRKIESLL</sequence>
<feature type="domain" description="Amidohydrolase 3" evidence="1">
    <location>
        <begin position="7"/>
        <end position="49"/>
    </location>
</feature>
<dbReference type="Proteomes" id="UP001595817">
    <property type="component" value="Unassembled WGS sequence"/>
</dbReference>
<organism evidence="2 3">
    <name type="scientific">Chungangia koreensis</name>
    <dbReference type="NCBI Taxonomy" id="752657"/>
    <lineage>
        <taxon>Bacteria</taxon>
        <taxon>Bacillati</taxon>
        <taxon>Bacillota</taxon>
        <taxon>Bacilli</taxon>
        <taxon>Lactobacillales</taxon>
        <taxon>Chungangia</taxon>
    </lineage>
</organism>
<evidence type="ECO:0000259" key="1">
    <source>
        <dbReference type="Pfam" id="PF07969"/>
    </source>
</evidence>
<keyword evidence="3" id="KW-1185">Reference proteome</keyword>
<dbReference type="EMBL" id="JBHSEC010000001">
    <property type="protein sequence ID" value="MFC4409074.1"/>
    <property type="molecule type" value="Genomic_DNA"/>
</dbReference>
<accession>A0ABV8X1V8</accession>
<dbReference type="InterPro" id="IPR013108">
    <property type="entry name" value="Amidohydro_3"/>
</dbReference>
<name>A0ABV8X1V8_9LACT</name>
<protein>
    <submittedName>
        <fullName evidence="2">Amidohydrolase family protein</fullName>
    </submittedName>
</protein>
<proteinExistence type="predicted"/>
<comment type="caution">
    <text evidence="2">The sequence shown here is derived from an EMBL/GenBank/DDBJ whole genome shotgun (WGS) entry which is preliminary data.</text>
</comment>
<reference evidence="3" key="1">
    <citation type="journal article" date="2019" name="Int. J. Syst. Evol. Microbiol.">
        <title>The Global Catalogue of Microorganisms (GCM) 10K type strain sequencing project: providing services to taxonomists for standard genome sequencing and annotation.</title>
        <authorList>
            <consortium name="The Broad Institute Genomics Platform"/>
            <consortium name="The Broad Institute Genome Sequencing Center for Infectious Disease"/>
            <person name="Wu L."/>
            <person name="Ma J."/>
        </authorList>
    </citation>
    <scope>NUCLEOTIDE SEQUENCE [LARGE SCALE GENOMIC DNA]</scope>
    <source>
        <strain evidence="3">CCUG 59778</strain>
    </source>
</reference>